<feature type="region of interest" description="Disordered" evidence="1">
    <location>
        <begin position="615"/>
        <end position="654"/>
    </location>
</feature>
<proteinExistence type="predicted"/>
<dbReference type="InterPro" id="IPR037066">
    <property type="entry name" value="Plug_dom_sf"/>
</dbReference>
<dbReference type="PROSITE" id="PS51468">
    <property type="entry name" value="VIT"/>
    <property type="match status" value="1"/>
</dbReference>
<feature type="compositionally biased region" description="Low complexity" evidence="1">
    <location>
        <begin position="641"/>
        <end position="653"/>
    </location>
</feature>
<dbReference type="SUPFAM" id="SSF56935">
    <property type="entry name" value="Porins"/>
    <property type="match status" value="1"/>
</dbReference>
<gene>
    <name evidence="3" type="ORF">JIV24_19005</name>
</gene>
<feature type="compositionally biased region" description="Polar residues" evidence="1">
    <location>
        <begin position="624"/>
        <end position="640"/>
    </location>
</feature>
<dbReference type="EMBL" id="JAENRR010000068">
    <property type="protein sequence ID" value="MBK3519443.1"/>
    <property type="molecule type" value="Genomic_DNA"/>
</dbReference>
<evidence type="ECO:0000256" key="1">
    <source>
        <dbReference type="SAM" id="MobiDB-lite"/>
    </source>
</evidence>
<organism evidence="3 4">
    <name type="scientific">Carboxylicivirga marina</name>
    <dbReference type="NCBI Taxonomy" id="2800988"/>
    <lineage>
        <taxon>Bacteria</taxon>
        <taxon>Pseudomonadati</taxon>
        <taxon>Bacteroidota</taxon>
        <taxon>Bacteroidia</taxon>
        <taxon>Marinilabiliales</taxon>
        <taxon>Marinilabiliaceae</taxon>
        <taxon>Carboxylicivirga</taxon>
    </lineage>
</organism>
<name>A0ABS1HP23_9BACT</name>
<dbReference type="PANTHER" id="PTHR45737">
    <property type="entry name" value="VON WILLEBRAND FACTOR A DOMAIN-CONTAINING PROTEIN 5A"/>
    <property type="match status" value="1"/>
</dbReference>
<dbReference type="InterPro" id="IPR011990">
    <property type="entry name" value="TPR-like_helical_dom_sf"/>
</dbReference>
<dbReference type="Gene3D" id="2.170.130.10">
    <property type="entry name" value="TonB-dependent receptor, plug domain"/>
    <property type="match status" value="1"/>
</dbReference>
<sequence length="1175" mass="133446">MKKKLISNPTIFSSLITTNGNTTSVCNTLNNTIKHFLIALTLLLPFKSVCQEIPKVTLQDSSQLKLSSLHIDVKIIGNFASTTYDMQFYNELDRTLEGELAFPLGEGQAVSEFAMELNGQLRKAVVVEKELARRAFENTVRQNIDPGLLEKTQGNNYKARVYPILPKANKRIVLTYEQELSTLNKLQTFILPIGIQQKLDEFSVKIIINGVNSAPVIEGSRYKGLKFKETDNSYEAKITKSNLIPTQPIIVKIPSNTTATKVLTYRDYFYAHLPLEAQLRIKPKPQSITILWDTSYSMRLRQLDKELKLLDNYINYLQNIDIQFISFSNDIQINKLFKIKKGKWDKLKTLINEIQYDGGTSYEQFNNVKFQSDEAILFSDGLSNLGHFSANQISPLYTCCSLSSADHELLGHLATESGGQHLNLQRLSHTEALAFLKQETLQLIGFKDNPSISEVYPNKTNITAGFSITGRFNNATNLELLLGYGGKVTQEIKILIRQTADSPLVKRLWAKQKLQVLNKNKELNKETIIALGKQYHLVTNYTSMLILDRIEDYVRYRIEPPHELKQEYKIRIKNIDEKEAYRLEELNDRKEELLDDYLSIASWYETTYPKKNLKPVKKIDHTPPVSNEQDIPQTTSYNQQSTNHITTPTTSTSRVELDPSKRIVSGTVVGSAGEAIPGVTVMIKGTIIGTITDMQGHYAINAEEGDELVFSFIGFKPNNHTVDNGNKINIALDEDECHLDEVMVVGYGVTRKSMITGSITTVISEELMSTAPGIEISEDGSSDSGTITTNQVPTQPMYIVDGVISNQNPMLSLKPEEIDGIEVLKAESASKIYGSRASNGLLIITTKQGRVTNKSDIEAFNKKIVNKIELKAWNPDTPYINLLNSVESLEKAYHKYLEIRDEYSNSPSFYLDVADFFEKKGGSAMAITVLTNLIEVKLDNHELMRALAYKLEYFKKYQLAAYVYEKVLELRPEEPQSYRDLALAYEEIGEVQKSFDLLYKLYIGELLEKDEDERFYGIEHIAYVELCRLINKYPKQLNLRQLSVDQFPAMPLDIRVVIDWNHNDTDIDIWVTDPNNEKAYYKHTETQIGGHISEDLTEGYGPEEFMLKKAIKGKYKIVADYYSDNLQKISGPTILKASIYTNYGKINEQKQILIFRLDKEEAEIVIGNIEINETN</sequence>
<dbReference type="Pfam" id="PF07715">
    <property type="entry name" value="Plug"/>
    <property type="match status" value="1"/>
</dbReference>
<evidence type="ECO:0000259" key="2">
    <source>
        <dbReference type="PROSITE" id="PS51468"/>
    </source>
</evidence>
<dbReference type="Pfam" id="PF09906">
    <property type="entry name" value="DUF2135"/>
    <property type="match status" value="1"/>
</dbReference>
<dbReference type="Gene3D" id="2.60.40.1120">
    <property type="entry name" value="Carboxypeptidase-like, regulatory domain"/>
    <property type="match status" value="1"/>
</dbReference>
<dbReference type="PANTHER" id="PTHR45737:SF6">
    <property type="entry name" value="VON WILLEBRAND FACTOR A DOMAIN-CONTAINING PROTEIN 5A"/>
    <property type="match status" value="1"/>
</dbReference>
<dbReference type="Gene3D" id="1.25.40.10">
    <property type="entry name" value="Tetratricopeptide repeat domain"/>
    <property type="match status" value="1"/>
</dbReference>
<dbReference type="InterPro" id="IPR013694">
    <property type="entry name" value="VIT"/>
</dbReference>
<dbReference type="RefSeq" id="WP_200466662.1">
    <property type="nucleotide sequence ID" value="NZ_JAENRR010000068.1"/>
</dbReference>
<dbReference type="SMART" id="SM00609">
    <property type="entry name" value="VIT"/>
    <property type="match status" value="1"/>
</dbReference>
<dbReference type="SUPFAM" id="SSF49464">
    <property type="entry name" value="Carboxypeptidase regulatory domain-like"/>
    <property type="match status" value="1"/>
</dbReference>
<accession>A0ABS1HP23</accession>
<feature type="domain" description="VIT" evidence="2">
    <location>
        <begin position="50"/>
        <end position="178"/>
    </location>
</feature>
<comment type="caution">
    <text evidence="3">The sequence shown here is derived from an EMBL/GenBank/DDBJ whole genome shotgun (WGS) entry which is preliminary data.</text>
</comment>
<dbReference type="InterPro" id="IPR012910">
    <property type="entry name" value="Plug_dom"/>
</dbReference>
<dbReference type="Gene3D" id="3.40.50.410">
    <property type="entry name" value="von Willebrand factor, type A domain"/>
    <property type="match status" value="1"/>
</dbReference>
<dbReference type="SUPFAM" id="SSF48452">
    <property type="entry name" value="TPR-like"/>
    <property type="match status" value="1"/>
</dbReference>
<dbReference type="Pfam" id="PF13715">
    <property type="entry name" value="CarbopepD_reg_2"/>
    <property type="match status" value="1"/>
</dbReference>
<dbReference type="Pfam" id="PF08487">
    <property type="entry name" value="VIT"/>
    <property type="match status" value="1"/>
</dbReference>
<evidence type="ECO:0000313" key="3">
    <source>
        <dbReference type="EMBL" id="MBK3519443.1"/>
    </source>
</evidence>
<keyword evidence="4" id="KW-1185">Reference proteome</keyword>
<dbReference type="SUPFAM" id="SSF53300">
    <property type="entry name" value="vWA-like"/>
    <property type="match status" value="1"/>
</dbReference>
<reference evidence="3 4" key="1">
    <citation type="submission" date="2021-01" db="EMBL/GenBank/DDBJ databases">
        <title>Carboxyliciviraga sp.nov., isolated from coastal sediments.</title>
        <authorList>
            <person name="Lu D."/>
            <person name="Zhang T."/>
        </authorList>
    </citation>
    <scope>NUCLEOTIDE SEQUENCE [LARGE SCALE GENOMIC DNA]</scope>
    <source>
        <strain evidence="3 4">N1Y132</strain>
    </source>
</reference>
<dbReference type="InterPro" id="IPR008969">
    <property type="entry name" value="CarboxyPept-like_regulatory"/>
</dbReference>
<dbReference type="CDD" id="cd00198">
    <property type="entry name" value="vWFA"/>
    <property type="match status" value="1"/>
</dbReference>
<protein>
    <submittedName>
        <fullName evidence="3">Carboxypeptidase-like regulatory domain-containing protein</fullName>
    </submittedName>
</protein>
<dbReference type="InterPro" id="IPR019220">
    <property type="entry name" value="DUF2135"/>
</dbReference>
<evidence type="ECO:0000313" key="4">
    <source>
        <dbReference type="Proteomes" id="UP000605676"/>
    </source>
</evidence>
<dbReference type="InterPro" id="IPR036465">
    <property type="entry name" value="vWFA_dom_sf"/>
</dbReference>
<dbReference type="Proteomes" id="UP000605676">
    <property type="component" value="Unassembled WGS sequence"/>
</dbReference>